<evidence type="ECO:0000256" key="1">
    <source>
        <dbReference type="ARBA" id="ARBA00010062"/>
    </source>
</evidence>
<accession>A0AAE4AR24</accession>
<feature type="signal peptide" evidence="4">
    <location>
        <begin position="1"/>
        <end position="20"/>
    </location>
</feature>
<dbReference type="Pfam" id="PF13458">
    <property type="entry name" value="Peripla_BP_6"/>
    <property type="match status" value="1"/>
</dbReference>
<name>A0AAE4AR24_9HYPH</name>
<dbReference type="Proteomes" id="UP001229244">
    <property type="component" value="Unassembled WGS sequence"/>
</dbReference>
<dbReference type="SUPFAM" id="SSF53822">
    <property type="entry name" value="Periplasmic binding protein-like I"/>
    <property type="match status" value="1"/>
</dbReference>
<comment type="similarity">
    <text evidence="1">Belongs to the leucine-binding protein family.</text>
</comment>
<dbReference type="RefSeq" id="WP_306884496.1">
    <property type="nucleotide sequence ID" value="NZ_JAUSUL010000001.1"/>
</dbReference>
<dbReference type="InterPro" id="IPR051010">
    <property type="entry name" value="BCAA_transport"/>
</dbReference>
<evidence type="ECO:0000313" key="7">
    <source>
        <dbReference type="Proteomes" id="UP001229244"/>
    </source>
</evidence>
<dbReference type="InterPro" id="IPR028082">
    <property type="entry name" value="Peripla_BP_I"/>
</dbReference>
<keyword evidence="3" id="KW-0813">Transport</keyword>
<evidence type="ECO:0000256" key="4">
    <source>
        <dbReference type="SAM" id="SignalP"/>
    </source>
</evidence>
<dbReference type="PANTHER" id="PTHR30483">
    <property type="entry name" value="LEUCINE-SPECIFIC-BINDING PROTEIN"/>
    <property type="match status" value="1"/>
</dbReference>
<organism evidence="6 7">
    <name type="scientific">Amorphus orientalis</name>
    <dbReference type="NCBI Taxonomy" id="649198"/>
    <lineage>
        <taxon>Bacteria</taxon>
        <taxon>Pseudomonadati</taxon>
        <taxon>Pseudomonadota</taxon>
        <taxon>Alphaproteobacteria</taxon>
        <taxon>Hyphomicrobiales</taxon>
        <taxon>Amorphaceae</taxon>
        <taxon>Amorphus</taxon>
    </lineage>
</organism>
<feature type="domain" description="Leucine-binding protein" evidence="5">
    <location>
        <begin position="23"/>
        <end position="367"/>
    </location>
</feature>
<evidence type="ECO:0000313" key="6">
    <source>
        <dbReference type="EMBL" id="MDQ0314711.1"/>
    </source>
</evidence>
<feature type="chain" id="PRO_5042095865" evidence="4">
    <location>
        <begin position="21"/>
        <end position="387"/>
    </location>
</feature>
<dbReference type="CDD" id="cd20013">
    <property type="entry name" value="PBP1_RPA0985_benzoate-like"/>
    <property type="match status" value="1"/>
</dbReference>
<dbReference type="EMBL" id="JAUSUL010000001">
    <property type="protein sequence ID" value="MDQ0314711.1"/>
    <property type="molecule type" value="Genomic_DNA"/>
</dbReference>
<keyword evidence="2 4" id="KW-0732">Signal</keyword>
<keyword evidence="7" id="KW-1185">Reference proteome</keyword>
<dbReference type="PANTHER" id="PTHR30483:SF6">
    <property type="entry name" value="PERIPLASMIC BINDING PROTEIN OF ABC TRANSPORTER FOR NATURAL AMINO ACIDS"/>
    <property type="match status" value="1"/>
</dbReference>
<reference evidence="6" key="1">
    <citation type="submission" date="2023-07" db="EMBL/GenBank/DDBJ databases">
        <title>Genomic Encyclopedia of Type Strains, Phase IV (KMG-IV): sequencing the most valuable type-strain genomes for metagenomic binning, comparative biology and taxonomic classification.</title>
        <authorList>
            <person name="Goeker M."/>
        </authorList>
    </citation>
    <scope>NUCLEOTIDE SEQUENCE</scope>
    <source>
        <strain evidence="6">DSM 21202</strain>
    </source>
</reference>
<evidence type="ECO:0000256" key="2">
    <source>
        <dbReference type="ARBA" id="ARBA00022729"/>
    </source>
</evidence>
<dbReference type="GO" id="GO:0006865">
    <property type="term" value="P:amino acid transport"/>
    <property type="evidence" value="ECO:0007669"/>
    <property type="project" value="UniProtKB-KW"/>
</dbReference>
<gene>
    <name evidence="6" type="ORF">J2S73_001148</name>
</gene>
<dbReference type="AlphaFoldDB" id="A0AAE4AR24"/>
<dbReference type="InterPro" id="IPR028081">
    <property type="entry name" value="Leu-bd"/>
</dbReference>
<comment type="caution">
    <text evidence="6">The sequence shown here is derived from an EMBL/GenBank/DDBJ whole genome shotgun (WGS) entry which is preliminary data.</text>
</comment>
<sequence length="387" mass="41901">MSRLAATLLATAIFAGSAAAAEPLKLGFVAPMSGAQAEYGLQMMNGMKTYMAQHGDSVADRPIEIIVKDSGGPNPDVAKRLTQELIVRDKVDFLVGYGFSPNAFAAAPLATESETPLIIFNAASSTIPLKSPYIARVSMTLAQHAYGIAKWANEQDIQKVYTLYADYAPGQDANKQFKKIFTAEGGEIVGEIGVPLSSPDFGPYMQRIKDAQPDAVFMWFPSGELANTMLKSYRERGLEEAGIRALGTSDLVDDHSLDSMGEDAVGLITSAHYSAAHDSELNKAFVETYAEIDPDTRPNFMAVAAYDGLAAIYKVTEDLGGDVSNGEKVMELLTGMTFESPRGPIEISSEDRDIVQNIYIRETKDTGEGLYNIEFQTMPMVVDQGKE</sequence>
<proteinExistence type="inferred from homology"/>
<protein>
    <submittedName>
        <fullName evidence="6">Branched-chain amino acid transport system substrate-binding protein</fullName>
    </submittedName>
</protein>
<evidence type="ECO:0000259" key="5">
    <source>
        <dbReference type="Pfam" id="PF13458"/>
    </source>
</evidence>
<keyword evidence="3" id="KW-0029">Amino-acid transport</keyword>
<dbReference type="Gene3D" id="3.40.50.2300">
    <property type="match status" value="2"/>
</dbReference>
<evidence type="ECO:0000256" key="3">
    <source>
        <dbReference type="ARBA" id="ARBA00022970"/>
    </source>
</evidence>